<sequence>MRRKSSSKEQKKLKVKKKGSATSKDVAPKIDTFSQAALQYIHEQLQLRWLYCTPTSRILSWQIRREVLLPRTELQCEEKSEVKRASCCLSSWDRFLGSPPPKEVMSTLFEALFEGVEKGFAKELGDLEEELSGCSSCCCSQSKGITDAFATCHRGILWEVEPRINEGGDPGSESAL</sequence>
<evidence type="ECO:0000313" key="2">
    <source>
        <dbReference type="EMBL" id="KAF8389160.1"/>
    </source>
</evidence>
<accession>A0A834YLZ8</accession>
<evidence type="ECO:0000256" key="1">
    <source>
        <dbReference type="SAM" id="MobiDB-lite"/>
    </source>
</evidence>
<dbReference type="Proteomes" id="UP000655225">
    <property type="component" value="Unassembled WGS sequence"/>
</dbReference>
<feature type="region of interest" description="Disordered" evidence="1">
    <location>
        <begin position="1"/>
        <end position="22"/>
    </location>
</feature>
<keyword evidence="3" id="KW-1185">Reference proteome</keyword>
<feature type="compositionally biased region" description="Basic and acidic residues" evidence="1">
    <location>
        <begin position="1"/>
        <end position="12"/>
    </location>
</feature>
<comment type="caution">
    <text evidence="2">The sequence shown here is derived from an EMBL/GenBank/DDBJ whole genome shotgun (WGS) entry which is preliminary data.</text>
</comment>
<reference evidence="2 3" key="1">
    <citation type="submission" date="2020-04" db="EMBL/GenBank/DDBJ databases">
        <title>Plant Genome Project.</title>
        <authorList>
            <person name="Zhang R.-G."/>
        </authorList>
    </citation>
    <scope>NUCLEOTIDE SEQUENCE [LARGE SCALE GENOMIC DNA]</scope>
    <source>
        <strain evidence="2">YNK0</strain>
        <tissue evidence="2">Leaf</tissue>
    </source>
</reference>
<protein>
    <submittedName>
        <fullName evidence="2">Uncharacterized protein</fullName>
    </submittedName>
</protein>
<dbReference type="AlphaFoldDB" id="A0A834YLZ8"/>
<evidence type="ECO:0000313" key="3">
    <source>
        <dbReference type="Proteomes" id="UP000655225"/>
    </source>
</evidence>
<proteinExistence type="predicted"/>
<organism evidence="2 3">
    <name type="scientific">Tetracentron sinense</name>
    <name type="common">Spur-leaf</name>
    <dbReference type="NCBI Taxonomy" id="13715"/>
    <lineage>
        <taxon>Eukaryota</taxon>
        <taxon>Viridiplantae</taxon>
        <taxon>Streptophyta</taxon>
        <taxon>Embryophyta</taxon>
        <taxon>Tracheophyta</taxon>
        <taxon>Spermatophyta</taxon>
        <taxon>Magnoliopsida</taxon>
        <taxon>Trochodendrales</taxon>
        <taxon>Trochodendraceae</taxon>
        <taxon>Tetracentron</taxon>
    </lineage>
</organism>
<dbReference type="EMBL" id="JABCRI010000019">
    <property type="protein sequence ID" value="KAF8389160.1"/>
    <property type="molecule type" value="Genomic_DNA"/>
</dbReference>
<gene>
    <name evidence="2" type="ORF">HHK36_025853</name>
</gene>
<name>A0A834YLZ8_TETSI</name>